<evidence type="ECO:0000313" key="2">
    <source>
        <dbReference type="Proteomes" id="UP000245764"/>
    </source>
</evidence>
<dbReference type="EMBL" id="LT854257">
    <property type="protein sequence ID" value="SMR52172.1"/>
    <property type="molecule type" value="Genomic_DNA"/>
</dbReference>
<accession>A0A2H1GF38</accession>
<proteinExistence type="predicted"/>
<evidence type="ECO:0008006" key="3">
    <source>
        <dbReference type="Google" id="ProtNLM"/>
    </source>
</evidence>
<name>A0A2H1GF38_ZYMTR</name>
<reference evidence="2" key="1">
    <citation type="submission" date="2017-05" db="EMBL/GenBank/DDBJ databases">
        <authorList>
            <person name="Song R."/>
            <person name="Chenine A.L."/>
            <person name="Ruprecht R.M."/>
        </authorList>
    </citation>
    <scope>NUCLEOTIDE SEQUENCE [LARGE SCALE GENOMIC DNA]</scope>
</reference>
<sequence length="197" mass="21331">MHVPILEGFAGYAIGGLVPNQLPSIARSRMYTGAEAMGLGRHSTVRVSRTPKLLVPSVTSGITGLAAFNCTASGPDVVFSHNNATYATECFKQYLAGSASVTRPNVTIVNLGEREITSTIEDCLDKCDKFDEPGQPPCLAVMYYANLTVPIEKFGRNCFLKNDRGGYSEVQVEEVDLLHSMSAYRRCLDNDGCKGLL</sequence>
<dbReference type="AlphaFoldDB" id="A0A2H1GF38"/>
<evidence type="ECO:0000313" key="1">
    <source>
        <dbReference type="EMBL" id="SMR52172.1"/>
    </source>
</evidence>
<gene>
    <name evidence="1" type="ORF">ZT1E4_G5677</name>
</gene>
<organism evidence="1 2">
    <name type="scientific">Zymoseptoria tritici ST99CH_1E4</name>
    <dbReference type="NCBI Taxonomy" id="1276532"/>
    <lineage>
        <taxon>Eukaryota</taxon>
        <taxon>Fungi</taxon>
        <taxon>Dikarya</taxon>
        <taxon>Ascomycota</taxon>
        <taxon>Pezizomycotina</taxon>
        <taxon>Dothideomycetes</taxon>
        <taxon>Dothideomycetidae</taxon>
        <taxon>Mycosphaerellales</taxon>
        <taxon>Mycosphaerellaceae</taxon>
        <taxon>Zymoseptoria</taxon>
    </lineage>
</organism>
<protein>
    <recommendedName>
        <fullName evidence="3">Apple domain-containing protein</fullName>
    </recommendedName>
</protein>
<dbReference type="Proteomes" id="UP000245764">
    <property type="component" value="Chromosome 5"/>
</dbReference>